<evidence type="ECO:0000256" key="6">
    <source>
        <dbReference type="SAM" id="MobiDB-lite"/>
    </source>
</evidence>
<keyword evidence="9" id="KW-1185">Reference proteome</keyword>
<keyword evidence="3" id="KW-0805">Transcription regulation</keyword>
<dbReference type="GO" id="GO:0000981">
    <property type="term" value="F:DNA-binding transcription factor activity, RNA polymerase II-specific"/>
    <property type="evidence" value="ECO:0007669"/>
    <property type="project" value="InterPro"/>
</dbReference>
<feature type="region of interest" description="Disordered" evidence="6">
    <location>
        <begin position="498"/>
        <end position="517"/>
    </location>
</feature>
<protein>
    <recommendedName>
        <fullName evidence="7">Xylanolytic transcriptional activator regulatory domain-containing protein</fullName>
    </recommendedName>
</protein>
<name>A0A0L1IN30_ASPN3</name>
<dbReference type="PANTHER" id="PTHR47338">
    <property type="entry name" value="ZN(II)2CYS6 TRANSCRIPTION FACTOR (EUROFUNG)-RELATED"/>
    <property type="match status" value="1"/>
</dbReference>
<evidence type="ECO:0000313" key="8">
    <source>
        <dbReference type="EMBL" id="KNG80902.1"/>
    </source>
</evidence>
<dbReference type="Pfam" id="PF04082">
    <property type="entry name" value="Fungal_trans"/>
    <property type="match status" value="1"/>
</dbReference>
<dbReference type="PANTHER" id="PTHR47338:SF10">
    <property type="entry name" value="TRANSCRIPTION FACTOR DOMAIN-CONTAINING PROTEIN-RELATED"/>
    <property type="match status" value="1"/>
</dbReference>
<dbReference type="OrthoDB" id="3862662at2759"/>
<dbReference type="RefSeq" id="XP_015401825.1">
    <property type="nucleotide sequence ID" value="XM_015555354.1"/>
</dbReference>
<gene>
    <name evidence="8" type="ORF">ANOM_010098</name>
</gene>
<feature type="domain" description="Xylanolytic transcriptional activator regulatory" evidence="7">
    <location>
        <begin position="172"/>
        <end position="371"/>
    </location>
</feature>
<evidence type="ECO:0000256" key="3">
    <source>
        <dbReference type="ARBA" id="ARBA00023015"/>
    </source>
</evidence>
<feature type="region of interest" description="Disordered" evidence="6">
    <location>
        <begin position="28"/>
        <end position="79"/>
    </location>
</feature>
<organism evidence="8 9">
    <name type="scientific">Aspergillus nomiae NRRL (strain ATCC 15546 / NRRL 13137 / CBS 260.88 / M93)</name>
    <dbReference type="NCBI Taxonomy" id="1509407"/>
    <lineage>
        <taxon>Eukaryota</taxon>
        <taxon>Fungi</taxon>
        <taxon>Dikarya</taxon>
        <taxon>Ascomycota</taxon>
        <taxon>Pezizomycotina</taxon>
        <taxon>Eurotiomycetes</taxon>
        <taxon>Eurotiomycetidae</taxon>
        <taxon>Eurotiales</taxon>
        <taxon>Aspergillaceae</taxon>
        <taxon>Aspergillus</taxon>
        <taxon>Aspergillus subgen. Circumdati</taxon>
    </lineage>
</organism>
<dbReference type="STRING" id="1509407.A0A0L1IN30"/>
<keyword evidence="2" id="KW-0479">Metal-binding</keyword>
<evidence type="ECO:0000313" key="9">
    <source>
        <dbReference type="Proteomes" id="UP000037505"/>
    </source>
</evidence>
<feature type="region of interest" description="Disordered" evidence="6">
    <location>
        <begin position="93"/>
        <end position="114"/>
    </location>
</feature>
<dbReference type="GO" id="GO:0005634">
    <property type="term" value="C:nucleus"/>
    <property type="evidence" value="ECO:0007669"/>
    <property type="project" value="UniProtKB-SubCell"/>
</dbReference>
<reference evidence="8 9" key="1">
    <citation type="submission" date="2014-06" db="EMBL/GenBank/DDBJ databases">
        <title>The Genome of the Aflatoxigenic Filamentous Fungus Aspergillus nomius.</title>
        <authorList>
            <person name="Moore M.G."/>
            <person name="Shannon B.M."/>
            <person name="Brian M.M."/>
        </authorList>
    </citation>
    <scope>NUCLEOTIDE SEQUENCE [LARGE SCALE GENOMIC DNA]</scope>
    <source>
        <strain evidence="8 9">NRRL 13137</strain>
    </source>
</reference>
<evidence type="ECO:0000256" key="2">
    <source>
        <dbReference type="ARBA" id="ARBA00022723"/>
    </source>
</evidence>
<evidence type="ECO:0000259" key="7">
    <source>
        <dbReference type="Pfam" id="PF04082"/>
    </source>
</evidence>
<keyword evidence="4" id="KW-0804">Transcription</keyword>
<keyword evidence="5" id="KW-0539">Nucleus</keyword>
<feature type="compositionally biased region" description="Polar residues" evidence="6">
    <location>
        <begin position="648"/>
        <end position="660"/>
    </location>
</feature>
<dbReference type="Proteomes" id="UP000037505">
    <property type="component" value="Unassembled WGS sequence"/>
</dbReference>
<dbReference type="AlphaFoldDB" id="A0A0L1IN30"/>
<evidence type="ECO:0000256" key="4">
    <source>
        <dbReference type="ARBA" id="ARBA00023163"/>
    </source>
</evidence>
<evidence type="ECO:0000256" key="5">
    <source>
        <dbReference type="ARBA" id="ARBA00023242"/>
    </source>
</evidence>
<proteinExistence type="predicted"/>
<dbReference type="InterPro" id="IPR050815">
    <property type="entry name" value="TF_fung"/>
</dbReference>
<sequence length="769" mass="86527">MCEVTAVSDRALPRCMVCDQTGQTCNYPLRSMKPGPKIGSSQKKRKRPRQNETAQRRQINSPSRPPPGPDNGRRDSYFDALNDQPEKEELALVVPADPTETTGIEARGSSQHRTSQLNTLDLAFILHPSHEATSPSQKQSPSSQDGQQTDLCRQACTELGVSPAFMNEIIRVFFDNMVAINIFHEPSFAEKLSNISSFSQLTALLAAIAGSARSKESPTAAYFIDLAFKYINEALAECGDEMPPLCVIQALIIATHCRLTQGVRGKAWRSLGLCVSLIYETNLHLLDSGKVIKTEDPHHWQEDEEKRRAFWAIWEMDVFASTIRRTPTTINWSQMEILLPVDNAHWFSGRPTSSCFMEADINKRWKALQDSGNQSSKAWFLVINSLMKNAQIACDPQGVAAIGNQGYRQQMPNSQSSTLESAMEARQKLETLANAVRCFTLALPSHLQYRDQYLAFGAPVQGELESQRQQHSSIYNIFVMTQLARLMIYRYDAFRSQNRPTETSGRHPSGNSAGRSTFSLLDTENGALRQYYEAADRILGIVNRSCEDHVQHINPFLPSTIWLASAVQLVRKHFARAQSNRDLVKSRFDVLYLTYKRCVQFWDIQTALQKNLELIEEQLEARNKKPEVRACPSSQEASNRASEDTDRINQPTSDQEGQNVERSLNFDWTARQASQYLPETPSVPLTGSASIDARLDITAQNHARKYPFVADSVAMLDYMTPPQPSRTQVPEDYMVPPNSHSLDTIYQLDQAFDWPTFDIPGGIYDLLSG</sequence>
<comment type="subcellular location">
    <subcellularLocation>
        <location evidence="1">Nucleus</location>
    </subcellularLocation>
</comment>
<dbReference type="GeneID" id="26811902"/>
<dbReference type="EMBL" id="JNOM01000522">
    <property type="protein sequence ID" value="KNG80902.1"/>
    <property type="molecule type" value="Genomic_DNA"/>
</dbReference>
<accession>A0A0L1IN30</accession>
<feature type="region of interest" description="Disordered" evidence="6">
    <location>
        <begin position="623"/>
        <end position="660"/>
    </location>
</feature>
<dbReference type="GO" id="GO:0008270">
    <property type="term" value="F:zinc ion binding"/>
    <property type="evidence" value="ECO:0007669"/>
    <property type="project" value="InterPro"/>
</dbReference>
<dbReference type="CDD" id="cd12148">
    <property type="entry name" value="fungal_TF_MHR"/>
    <property type="match status" value="1"/>
</dbReference>
<dbReference type="GO" id="GO:0003677">
    <property type="term" value="F:DNA binding"/>
    <property type="evidence" value="ECO:0007669"/>
    <property type="project" value="InterPro"/>
</dbReference>
<evidence type="ECO:0000256" key="1">
    <source>
        <dbReference type="ARBA" id="ARBA00004123"/>
    </source>
</evidence>
<dbReference type="GO" id="GO:0006351">
    <property type="term" value="P:DNA-templated transcription"/>
    <property type="evidence" value="ECO:0007669"/>
    <property type="project" value="InterPro"/>
</dbReference>
<comment type="caution">
    <text evidence="8">The sequence shown here is derived from an EMBL/GenBank/DDBJ whole genome shotgun (WGS) entry which is preliminary data.</text>
</comment>
<dbReference type="InterPro" id="IPR007219">
    <property type="entry name" value="XnlR_reg_dom"/>
</dbReference>